<feature type="region of interest" description="Disordered" evidence="7">
    <location>
        <begin position="1"/>
        <end position="21"/>
    </location>
</feature>
<dbReference type="PANTHER" id="PTHR30026:SF20">
    <property type="entry name" value="OUTER MEMBRANE PROTEIN TOLC"/>
    <property type="match status" value="1"/>
</dbReference>
<keyword evidence="5" id="KW-0472">Membrane</keyword>
<evidence type="ECO:0000256" key="5">
    <source>
        <dbReference type="ARBA" id="ARBA00023136"/>
    </source>
</evidence>
<dbReference type="InterPro" id="IPR051906">
    <property type="entry name" value="TolC-like"/>
</dbReference>
<accession>J9GP43</accession>
<name>J9GP43_9ZZZZ</name>
<keyword evidence="4" id="KW-0812">Transmembrane</keyword>
<evidence type="ECO:0000256" key="3">
    <source>
        <dbReference type="ARBA" id="ARBA00022452"/>
    </source>
</evidence>
<dbReference type="InterPro" id="IPR003423">
    <property type="entry name" value="OMP_efflux"/>
</dbReference>
<evidence type="ECO:0000256" key="4">
    <source>
        <dbReference type="ARBA" id="ARBA00022692"/>
    </source>
</evidence>
<dbReference type="EMBL" id="AMCI01000385">
    <property type="protein sequence ID" value="EJX09464.1"/>
    <property type="molecule type" value="Genomic_DNA"/>
</dbReference>
<protein>
    <submittedName>
        <fullName evidence="8">Outer membrane efflux protein</fullName>
    </submittedName>
</protein>
<dbReference type="GO" id="GO:1990281">
    <property type="term" value="C:efflux pump complex"/>
    <property type="evidence" value="ECO:0007669"/>
    <property type="project" value="TreeGrafter"/>
</dbReference>
<feature type="compositionally biased region" description="Polar residues" evidence="7">
    <location>
        <begin position="1"/>
        <end position="14"/>
    </location>
</feature>
<keyword evidence="6" id="KW-0998">Cell outer membrane</keyword>
<dbReference type="Pfam" id="PF02321">
    <property type="entry name" value="OEP"/>
    <property type="match status" value="2"/>
</dbReference>
<proteinExistence type="predicted"/>
<sequence length="541" mass="62199">MNQQTDKNSVTQNKDSVKRNEGQTRWRKWVAGIGCGLLLAGSLQAQELSQVQPQTQKGGQVQAQASTAGMHRRPITLDEAITLARVQSVDAAVALNELRTAYWEYRTFRADLLPELTFQATLPDYSKQYSAYLQENGSYTYVRTNNLSMNGQLSIDQNIWLTGGKLSLNTSLDFMKQLDGDKSKRYMSVPVALTLSQPIFGVNHIKWNRRIEPVRYAEAKAAFLSATEEVTMNTINHFFNLLLAKENVGIARQNLQNADKLYEVAQAKRRMGQISENDLLQLELNVLEARSALTENESNLKSQMFQLRSFLALGEDEELEPVVPDTLPHVQLFYDAVLQKALANNSFAHNIRRRQLEADYEVAKAKGNLRQIELFAQVGLTGTDREFRNAYQGLKTNQVVEVGVKIPLVDWGKRRGKVKIAESNRQVTESRLRQETMNFNQNLFILVEQFNNQQMQLRLADSADRIAQRRYRTNVETFMIGKISTLDLNDSQAKKDEAREKHINELFYYWYYYYQLRSLTLWDFHADRSIDADFERIIKQP</sequence>
<comment type="subcellular location">
    <subcellularLocation>
        <location evidence="1">Cell outer membrane</location>
    </subcellularLocation>
</comment>
<dbReference type="GO" id="GO:0015288">
    <property type="term" value="F:porin activity"/>
    <property type="evidence" value="ECO:0007669"/>
    <property type="project" value="TreeGrafter"/>
</dbReference>
<comment type="caution">
    <text evidence="8">The sequence shown here is derived from an EMBL/GenBank/DDBJ whole genome shotgun (WGS) entry which is preliminary data.</text>
</comment>
<dbReference type="GO" id="GO:0009279">
    <property type="term" value="C:cell outer membrane"/>
    <property type="evidence" value="ECO:0007669"/>
    <property type="project" value="UniProtKB-SubCell"/>
</dbReference>
<evidence type="ECO:0000313" key="8">
    <source>
        <dbReference type="EMBL" id="EJX09464.1"/>
    </source>
</evidence>
<keyword evidence="2" id="KW-0813">Transport</keyword>
<dbReference type="Gene3D" id="1.20.1600.10">
    <property type="entry name" value="Outer membrane efflux proteins (OEP)"/>
    <property type="match status" value="1"/>
</dbReference>
<evidence type="ECO:0000256" key="2">
    <source>
        <dbReference type="ARBA" id="ARBA00022448"/>
    </source>
</evidence>
<reference evidence="8" key="1">
    <citation type="journal article" date="2012" name="PLoS ONE">
        <title>Gene sets for utilization of primary and secondary nutrition supplies in the distal gut of endangered iberian lynx.</title>
        <authorList>
            <person name="Alcaide M."/>
            <person name="Messina E."/>
            <person name="Richter M."/>
            <person name="Bargiela R."/>
            <person name="Peplies J."/>
            <person name="Huws S.A."/>
            <person name="Newbold C.J."/>
            <person name="Golyshin P.N."/>
            <person name="Simon M.A."/>
            <person name="Lopez G."/>
            <person name="Yakimov M.M."/>
            <person name="Ferrer M."/>
        </authorList>
    </citation>
    <scope>NUCLEOTIDE SEQUENCE</scope>
</reference>
<evidence type="ECO:0000256" key="1">
    <source>
        <dbReference type="ARBA" id="ARBA00004442"/>
    </source>
</evidence>
<dbReference type="GO" id="GO:0015562">
    <property type="term" value="F:efflux transmembrane transporter activity"/>
    <property type="evidence" value="ECO:0007669"/>
    <property type="project" value="InterPro"/>
</dbReference>
<dbReference type="PANTHER" id="PTHR30026">
    <property type="entry name" value="OUTER MEMBRANE PROTEIN TOLC"/>
    <property type="match status" value="1"/>
</dbReference>
<evidence type="ECO:0000256" key="6">
    <source>
        <dbReference type="ARBA" id="ARBA00023237"/>
    </source>
</evidence>
<evidence type="ECO:0000256" key="7">
    <source>
        <dbReference type="SAM" id="MobiDB-lite"/>
    </source>
</evidence>
<gene>
    <name evidence="8" type="ORF">EVA_02422</name>
</gene>
<keyword evidence="3" id="KW-1134">Transmembrane beta strand</keyword>
<dbReference type="AlphaFoldDB" id="J9GP43"/>
<dbReference type="SUPFAM" id="SSF56954">
    <property type="entry name" value="Outer membrane efflux proteins (OEP)"/>
    <property type="match status" value="1"/>
</dbReference>
<organism evidence="8">
    <name type="scientific">gut metagenome</name>
    <dbReference type="NCBI Taxonomy" id="749906"/>
    <lineage>
        <taxon>unclassified sequences</taxon>
        <taxon>metagenomes</taxon>
        <taxon>organismal metagenomes</taxon>
    </lineage>
</organism>